<accession>A0A8J2T1L1</accession>
<evidence type="ECO:0000313" key="1">
    <source>
        <dbReference type="EMBL" id="CAH0379375.1"/>
    </source>
</evidence>
<organism evidence="1 2">
    <name type="scientific">Pelagomonas calceolata</name>
    <dbReference type="NCBI Taxonomy" id="35677"/>
    <lineage>
        <taxon>Eukaryota</taxon>
        <taxon>Sar</taxon>
        <taxon>Stramenopiles</taxon>
        <taxon>Ochrophyta</taxon>
        <taxon>Pelagophyceae</taxon>
        <taxon>Pelagomonadales</taxon>
        <taxon>Pelagomonadaceae</taxon>
        <taxon>Pelagomonas</taxon>
    </lineage>
</organism>
<keyword evidence="2" id="KW-1185">Reference proteome</keyword>
<sequence>MLQRASRAPVMQVPALAPRDTYGTCCFNLKFQVFPVGC</sequence>
<dbReference type="AlphaFoldDB" id="A0A8J2T1L1"/>
<comment type="caution">
    <text evidence="1">The sequence shown here is derived from an EMBL/GenBank/DDBJ whole genome shotgun (WGS) entry which is preliminary data.</text>
</comment>
<reference evidence="1" key="1">
    <citation type="submission" date="2021-11" db="EMBL/GenBank/DDBJ databases">
        <authorList>
            <consortium name="Genoscope - CEA"/>
            <person name="William W."/>
        </authorList>
    </citation>
    <scope>NUCLEOTIDE SEQUENCE</scope>
</reference>
<dbReference type="Proteomes" id="UP000789595">
    <property type="component" value="Unassembled WGS sequence"/>
</dbReference>
<evidence type="ECO:0000313" key="2">
    <source>
        <dbReference type="Proteomes" id="UP000789595"/>
    </source>
</evidence>
<protein>
    <submittedName>
        <fullName evidence="1">Uncharacterized protein</fullName>
    </submittedName>
</protein>
<proteinExistence type="predicted"/>
<gene>
    <name evidence="1" type="ORF">PECAL_6P09930</name>
</gene>
<name>A0A8J2T1L1_9STRA</name>
<dbReference type="EMBL" id="CAKKNE010000006">
    <property type="protein sequence ID" value="CAH0379375.1"/>
    <property type="molecule type" value="Genomic_DNA"/>
</dbReference>